<dbReference type="PROSITE" id="PS51257">
    <property type="entry name" value="PROKAR_LIPOPROTEIN"/>
    <property type="match status" value="1"/>
</dbReference>
<organism evidence="5 6">
    <name type="scientific">Alloprevotella tannerae</name>
    <dbReference type="NCBI Taxonomy" id="76122"/>
    <lineage>
        <taxon>Bacteria</taxon>
        <taxon>Pseudomonadati</taxon>
        <taxon>Bacteroidota</taxon>
        <taxon>Bacteroidia</taxon>
        <taxon>Bacteroidales</taxon>
        <taxon>Prevotellaceae</taxon>
        <taxon>Alloprevotella</taxon>
    </lineage>
</organism>
<feature type="domain" description="SbsA Ig-like" evidence="4">
    <location>
        <begin position="32"/>
        <end position="132"/>
    </location>
</feature>
<feature type="signal peptide" evidence="3">
    <location>
        <begin position="1"/>
        <end position="20"/>
    </location>
</feature>
<evidence type="ECO:0000313" key="6">
    <source>
        <dbReference type="Proteomes" id="UP000704068"/>
    </source>
</evidence>
<evidence type="ECO:0000256" key="3">
    <source>
        <dbReference type="SAM" id="SignalP"/>
    </source>
</evidence>
<accession>A0A929RVH1</accession>
<dbReference type="GO" id="GO:0030246">
    <property type="term" value="F:carbohydrate binding"/>
    <property type="evidence" value="ECO:0007669"/>
    <property type="project" value="InterPro"/>
</dbReference>
<evidence type="ECO:0000256" key="1">
    <source>
        <dbReference type="ARBA" id="ARBA00022729"/>
    </source>
</evidence>
<dbReference type="AlphaFoldDB" id="A0A929RVH1"/>
<feature type="chain" id="PRO_5036712119" evidence="3">
    <location>
        <begin position="21"/>
        <end position="640"/>
    </location>
</feature>
<proteinExistence type="predicted"/>
<feature type="compositionally biased region" description="Polar residues" evidence="2">
    <location>
        <begin position="614"/>
        <end position="623"/>
    </location>
</feature>
<sequence>MKPLSLLYYIIMCALVAACANPGQGPDGGPYDETPPTVTLLSPQMGERDVKKIKKVTLGFSEAIKVENPSEKIVVSPPQHEQPEIKISGKRITVELVDSLLPNTTYTIDFSDAIKDATEGNPLGNFTYYFSTGESVDTMEVAGNVLNAADLNPVKGILVGLHHNLSDTAFSKLPFDRVARTDERGHFSIKGVAPGTYRIYALSDRDGDFKYSRGEEIAFSTQEIKPSSFADTRNDTLWADTVRYDSIRTISYTHYLPDDVVLLAFRGADQPRALLKTVRARPESFTVYFTAPSKEIPTVRGLNFDAKDAFIEQRSAGNDTITYWISRREVAAIDSLRMLYSYMATNDSTGVNYLRSDTLEIVPRLTNARLAQQQAAEKARWEKELERRHKKGDYSREQPPVAHLNFNEKFENPLPPNKNIDFLPAEPLVQVDTTKFHLFLRKDSNLHAVPFILERRQLLRYTLLGSWRPGQQYRIVVDSAAVVGLSGMVNKPLQRDFSIAKSDEMGSLFVTLTNADSTTIVQLLQSEKEIVRQVRVDAGRADFYYLKPGKYFLRCFFDANGNNQWDTGDYEQRRQPEAVYYYPQAIEVRANWDTDQAWNIKQWPLTAQKPTGLRQATNKNEQPSAHMKNLKRKGDKTPKQ</sequence>
<protein>
    <submittedName>
        <fullName evidence="5">Ig-like domain-containing protein</fullName>
    </submittedName>
</protein>
<dbReference type="InterPro" id="IPR032812">
    <property type="entry name" value="SbsA_Ig"/>
</dbReference>
<evidence type="ECO:0000259" key="4">
    <source>
        <dbReference type="Pfam" id="PF13205"/>
    </source>
</evidence>
<dbReference type="Proteomes" id="UP000704068">
    <property type="component" value="Unassembled WGS sequence"/>
</dbReference>
<dbReference type="RefSeq" id="WP_303762362.1">
    <property type="nucleotide sequence ID" value="NZ_JABZGR010000001.1"/>
</dbReference>
<feature type="region of interest" description="Disordered" evidence="2">
    <location>
        <begin position="609"/>
        <end position="640"/>
    </location>
</feature>
<dbReference type="InterPro" id="IPR013784">
    <property type="entry name" value="Carb-bd-like_fold"/>
</dbReference>
<keyword evidence="1 3" id="KW-0732">Signal</keyword>
<comment type="caution">
    <text evidence="5">The sequence shown here is derived from an EMBL/GenBank/DDBJ whole genome shotgun (WGS) entry which is preliminary data.</text>
</comment>
<name>A0A929RVH1_9BACT</name>
<dbReference type="Pfam" id="PF13205">
    <property type="entry name" value="Big_5"/>
    <property type="match status" value="1"/>
</dbReference>
<dbReference type="SUPFAM" id="SSF49452">
    <property type="entry name" value="Starch-binding domain-like"/>
    <property type="match status" value="1"/>
</dbReference>
<gene>
    <name evidence="5" type="ORF">HXK21_00220</name>
</gene>
<evidence type="ECO:0000313" key="5">
    <source>
        <dbReference type="EMBL" id="MBF0969456.1"/>
    </source>
</evidence>
<dbReference type="EMBL" id="JABZGR010000001">
    <property type="protein sequence ID" value="MBF0969456.1"/>
    <property type="molecule type" value="Genomic_DNA"/>
</dbReference>
<evidence type="ECO:0000256" key="2">
    <source>
        <dbReference type="SAM" id="MobiDB-lite"/>
    </source>
</evidence>
<reference evidence="5" key="1">
    <citation type="submission" date="2020-04" db="EMBL/GenBank/DDBJ databases">
        <title>Deep metagenomics examines the oral microbiome during advanced dental caries in children, revealing novel taxa and co-occurrences with host molecules.</title>
        <authorList>
            <person name="Baker J.L."/>
            <person name="Morton J.T."/>
            <person name="Dinis M."/>
            <person name="Alvarez R."/>
            <person name="Tran N.C."/>
            <person name="Knight R."/>
            <person name="Edlund A."/>
        </authorList>
    </citation>
    <scope>NUCLEOTIDE SEQUENCE</scope>
    <source>
        <strain evidence="5">JCVI_34_bin.1</strain>
    </source>
</reference>